<feature type="compositionally biased region" description="Basic and acidic residues" evidence="1">
    <location>
        <begin position="1"/>
        <end position="12"/>
    </location>
</feature>
<feature type="region of interest" description="Disordered" evidence="1">
    <location>
        <begin position="174"/>
        <end position="215"/>
    </location>
</feature>
<accession>A0ABS4WC28</accession>
<feature type="compositionally biased region" description="Low complexity" evidence="1">
    <location>
        <begin position="421"/>
        <end position="438"/>
    </location>
</feature>
<feature type="transmembrane region" description="Helical" evidence="2">
    <location>
        <begin position="30"/>
        <end position="48"/>
    </location>
</feature>
<feature type="region of interest" description="Disordered" evidence="1">
    <location>
        <begin position="1"/>
        <end position="20"/>
    </location>
</feature>
<keyword evidence="4" id="KW-1185">Reference proteome</keyword>
<feature type="compositionally biased region" description="Basic and acidic residues" evidence="1">
    <location>
        <begin position="270"/>
        <end position="281"/>
    </location>
</feature>
<reference evidence="3 4" key="1">
    <citation type="submission" date="2021-03" db="EMBL/GenBank/DDBJ databases">
        <title>Sequencing the genomes of 1000 actinobacteria strains.</title>
        <authorList>
            <person name="Klenk H.-P."/>
        </authorList>
    </citation>
    <scope>NUCLEOTIDE SEQUENCE [LARGE SCALE GENOMIC DNA]</scope>
    <source>
        <strain evidence="3 4">DSM 15454</strain>
    </source>
</reference>
<feature type="region of interest" description="Disordered" evidence="1">
    <location>
        <begin position="259"/>
        <end position="440"/>
    </location>
</feature>
<feature type="compositionally biased region" description="Basic and acidic residues" evidence="1">
    <location>
        <begin position="297"/>
        <end position="308"/>
    </location>
</feature>
<feature type="compositionally biased region" description="Low complexity" evidence="1">
    <location>
        <begin position="259"/>
        <end position="269"/>
    </location>
</feature>
<comment type="caution">
    <text evidence="3">The sequence shown here is derived from an EMBL/GenBank/DDBJ whole genome shotgun (WGS) entry which is preliminary data.</text>
</comment>
<dbReference type="EMBL" id="JAGIOE010000001">
    <property type="protein sequence ID" value="MBP2373760.1"/>
    <property type="molecule type" value="Genomic_DNA"/>
</dbReference>
<feature type="compositionally biased region" description="Low complexity" evidence="1">
    <location>
        <begin position="174"/>
        <end position="205"/>
    </location>
</feature>
<feature type="compositionally biased region" description="Polar residues" evidence="1">
    <location>
        <begin position="283"/>
        <end position="293"/>
    </location>
</feature>
<feature type="compositionally biased region" description="Basic and acidic residues" evidence="1">
    <location>
        <begin position="371"/>
        <end position="391"/>
    </location>
</feature>
<name>A0ABS4WC28_9MICC</name>
<proteinExistence type="predicted"/>
<evidence type="ECO:0008006" key="5">
    <source>
        <dbReference type="Google" id="ProtNLM"/>
    </source>
</evidence>
<feature type="compositionally biased region" description="Basic and acidic residues" evidence="1">
    <location>
        <begin position="399"/>
        <end position="409"/>
    </location>
</feature>
<evidence type="ECO:0000256" key="2">
    <source>
        <dbReference type="SAM" id="Phobius"/>
    </source>
</evidence>
<organism evidence="3 4">
    <name type="scientific">Paeniglutamicibacter psychrophenolicus</name>
    <dbReference type="NCBI Taxonomy" id="257454"/>
    <lineage>
        <taxon>Bacteria</taxon>
        <taxon>Bacillati</taxon>
        <taxon>Actinomycetota</taxon>
        <taxon>Actinomycetes</taxon>
        <taxon>Micrococcales</taxon>
        <taxon>Micrococcaceae</taxon>
        <taxon>Paeniglutamicibacter</taxon>
    </lineage>
</organism>
<gene>
    <name evidence="3" type="ORF">JOF46_001672</name>
</gene>
<dbReference type="Proteomes" id="UP000766570">
    <property type="component" value="Unassembled WGS sequence"/>
</dbReference>
<keyword evidence="2" id="KW-0812">Transmembrane</keyword>
<feature type="transmembrane region" description="Helical" evidence="2">
    <location>
        <begin position="124"/>
        <end position="145"/>
    </location>
</feature>
<feature type="compositionally biased region" description="Low complexity" evidence="1">
    <location>
        <begin position="330"/>
        <end position="347"/>
    </location>
</feature>
<evidence type="ECO:0000256" key="1">
    <source>
        <dbReference type="SAM" id="MobiDB-lite"/>
    </source>
</evidence>
<protein>
    <recommendedName>
        <fullName evidence="5">DUF308 domain-containing protein</fullName>
    </recommendedName>
</protein>
<evidence type="ECO:0000313" key="3">
    <source>
        <dbReference type="EMBL" id="MBP2373760.1"/>
    </source>
</evidence>
<keyword evidence="2" id="KW-1133">Transmembrane helix</keyword>
<keyword evidence="2" id="KW-0472">Membrane</keyword>
<dbReference type="RefSeq" id="WP_209906897.1">
    <property type="nucleotide sequence ID" value="NZ_BAAAMI010000011.1"/>
</dbReference>
<evidence type="ECO:0000313" key="4">
    <source>
        <dbReference type="Proteomes" id="UP000766570"/>
    </source>
</evidence>
<feature type="transmembrane region" description="Helical" evidence="2">
    <location>
        <begin position="54"/>
        <end position="80"/>
    </location>
</feature>
<sequence>MDKVHTKAEGSTRGRTPKAVLGPLTTRDGFVILGGVLVLVGSLVPIPWTKTVSVNMWIFPGLPFHLLVSLLLPLLVAAGFTWRRLTGRTRVRIGSLSLDQAGSVVSLFAAAYFFNSYVASMSPAYLIGLIGALAMIAGTTLASYLGAFRRDFVPGGETVLGSDVLASAPPAAKPSAATASTESESFGASSAGAPATSATSTSHAANRPGMPVTGKDEVRREVAPVAVPAQDANASASASASAAASSAASAPVTASATGATAGATDSAANKTDHAPFTKDADQVSASGSNSSDTDAPEPDKNTPPESAKEASVVDEARAEESESVPESGTAKSAEPSEAADAAQATEAGPKPSTGNNEDPDAEAEPGTSDGKAAEVKDSKPEAEAASTRKPEPAAPAPNDRGKDDSEPGRDLANAAGHQGKANEAAAEAKPAEASKPAAVDLAAAESGVPAAGNPNPATMAVPRTGDIKATAALSRTEIDAHRAAAEHAKAEAESSFGARAEVAAADPEPASFWFALNHSRPVFHPVNGTMLATLNPGKWILCLEDRGTEYLINLAEGRPAVLRDLDDLQFPDK</sequence>